<dbReference type="EMBL" id="GBRH01160008">
    <property type="protein sequence ID" value="JAE37888.1"/>
    <property type="molecule type" value="Transcribed_RNA"/>
</dbReference>
<organism evidence="2">
    <name type="scientific">Arundo donax</name>
    <name type="common">Giant reed</name>
    <name type="synonym">Donax arundinaceus</name>
    <dbReference type="NCBI Taxonomy" id="35708"/>
    <lineage>
        <taxon>Eukaryota</taxon>
        <taxon>Viridiplantae</taxon>
        <taxon>Streptophyta</taxon>
        <taxon>Embryophyta</taxon>
        <taxon>Tracheophyta</taxon>
        <taxon>Spermatophyta</taxon>
        <taxon>Magnoliopsida</taxon>
        <taxon>Liliopsida</taxon>
        <taxon>Poales</taxon>
        <taxon>Poaceae</taxon>
        <taxon>PACMAD clade</taxon>
        <taxon>Arundinoideae</taxon>
        <taxon>Arundineae</taxon>
        <taxon>Arundo</taxon>
    </lineage>
</organism>
<reference evidence="2" key="2">
    <citation type="journal article" date="2015" name="Data Brief">
        <title>Shoot transcriptome of the giant reed, Arundo donax.</title>
        <authorList>
            <person name="Barrero R.A."/>
            <person name="Guerrero F.D."/>
            <person name="Moolhuijzen P."/>
            <person name="Goolsby J.A."/>
            <person name="Tidwell J."/>
            <person name="Bellgard S.E."/>
            <person name="Bellgard M.I."/>
        </authorList>
    </citation>
    <scope>NUCLEOTIDE SEQUENCE</scope>
    <source>
        <tissue evidence="2">Shoot tissue taken approximately 20 cm above the soil surface</tissue>
    </source>
</reference>
<dbReference type="AlphaFoldDB" id="A0A0A9HY92"/>
<feature type="region of interest" description="Disordered" evidence="1">
    <location>
        <begin position="1"/>
        <end position="53"/>
    </location>
</feature>
<evidence type="ECO:0000256" key="1">
    <source>
        <dbReference type="SAM" id="MobiDB-lite"/>
    </source>
</evidence>
<protein>
    <submittedName>
        <fullName evidence="2">Uncharacterized protein</fullName>
    </submittedName>
</protein>
<name>A0A0A9HY92_ARUDO</name>
<accession>A0A0A9HY92</accession>
<feature type="compositionally biased region" description="Polar residues" evidence="1">
    <location>
        <begin position="35"/>
        <end position="44"/>
    </location>
</feature>
<sequence>MLARHSPHSFSGRVGTAQRARSPKGAGPAQHGPMPSSNHGQAVQDTWIKEIMN</sequence>
<proteinExistence type="predicted"/>
<reference evidence="2" key="1">
    <citation type="submission" date="2014-09" db="EMBL/GenBank/DDBJ databases">
        <authorList>
            <person name="Magalhaes I.L.F."/>
            <person name="Oliveira U."/>
            <person name="Santos F.R."/>
            <person name="Vidigal T.H.D.A."/>
            <person name="Brescovit A.D."/>
            <person name="Santos A.J."/>
        </authorList>
    </citation>
    <scope>NUCLEOTIDE SEQUENCE</scope>
    <source>
        <tissue evidence="2">Shoot tissue taken approximately 20 cm above the soil surface</tissue>
    </source>
</reference>
<evidence type="ECO:0000313" key="2">
    <source>
        <dbReference type="EMBL" id="JAE37888.1"/>
    </source>
</evidence>